<dbReference type="SUPFAM" id="SSF47384">
    <property type="entry name" value="Homodimeric domain of signal transducing histidine kinase"/>
    <property type="match status" value="1"/>
</dbReference>
<keyword evidence="4" id="KW-1003">Cell membrane</keyword>
<evidence type="ECO:0000256" key="2">
    <source>
        <dbReference type="ARBA" id="ARBA00004651"/>
    </source>
</evidence>
<feature type="transmembrane region" description="Helical" evidence="14">
    <location>
        <begin position="26"/>
        <end position="49"/>
    </location>
</feature>
<keyword evidence="6" id="KW-0808">Transferase</keyword>
<organism evidence="17">
    <name type="scientific">hydrothermal vent metagenome</name>
    <dbReference type="NCBI Taxonomy" id="652676"/>
    <lineage>
        <taxon>unclassified sequences</taxon>
        <taxon>metagenomes</taxon>
        <taxon>ecological metagenomes</taxon>
    </lineage>
</organism>
<dbReference type="GO" id="GO:0005886">
    <property type="term" value="C:plasma membrane"/>
    <property type="evidence" value="ECO:0007669"/>
    <property type="project" value="UniProtKB-SubCell"/>
</dbReference>
<dbReference type="InterPro" id="IPR003594">
    <property type="entry name" value="HATPase_dom"/>
</dbReference>
<dbReference type="Gene3D" id="3.30.565.10">
    <property type="entry name" value="Histidine kinase-like ATPase, C-terminal domain"/>
    <property type="match status" value="1"/>
</dbReference>
<evidence type="ECO:0000256" key="11">
    <source>
        <dbReference type="ARBA" id="ARBA00022989"/>
    </source>
</evidence>
<evidence type="ECO:0000256" key="5">
    <source>
        <dbReference type="ARBA" id="ARBA00022553"/>
    </source>
</evidence>
<dbReference type="PROSITE" id="PS50109">
    <property type="entry name" value="HIS_KIN"/>
    <property type="match status" value="1"/>
</dbReference>
<keyword evidence="9" id="KW-0418">Kinase</keyword>
<keyword evidence="11 14" id="KW-1133">Transmembrane helix</keyword>
<dbReference type="SMART" id="SM00388">
    <property type="entry name" value="HisKA"/>
    <property type="match status" value="1"/>
</dbReference>
<evidence type="ECO:0000256" key="1">
    <source>
        <dbReference type="ARBA" id="ARBA00000085"/>
    </source>
</evidence>
<feature type="non-terminal residue" evidence="17">
    <location>
        <position position="1"/>
    </location>
</feature>
<dbReference type="SUPFAM" id="SSF55874">
    <property type="entry name" value="ATPase domain of HSP90 chaperone/DNA topoisomerase II/histidine kinase"/>
    <property type="match status" value="1"/>
</dbReference>
<dbReference type="Pfam" id="PF00512">
    <property type="entry name" value="HisKA"/>
    <property type="match status" value="1"/>
</dbReference>
<dbReference type="EC" id="2.7.13.3" evidence="3"/>
<dbReference type="GO" id="GO:0000155">
    <property type="term" value="F:phosphorelay sensor kinase activity"/>
    <property type="evidence" value="ECO:0007669"/>
    <property type="project" value="InterPro"/>
</dbReference>
<dbReference type="FunFam" id="1.10.287.130:FF:000001">
    <property type="entry name" value="Two-component sensor histidine kinase"/>
    <property type="match status" value="1"/>
</dbReference>
<evidence type="ECO:0000256" key="7">
    <source>
        <dbReference type="ARBA" id="ARBA00022692"/>
    </source>
</evidence>
<dbReference type="InterPro" id="IPR004358">
    <property type="entry name" value="Sig_transdc_His_kin-like_C"/>
</dbReference>
<comment type="subcellular location">
    <subcellularLocation>
        <location evidence="2">Cell membrane</location>
        <topology evidence="2">Multi-pass membrane protein</topology>
    </subcellularLocation>
</comment>
<protein>
    <recommendedName>
        <fullName evidence="3">histidine kinase</fullName>
        <ecNumber evidence="3">2.7.13.3</ecNumber>
    </recommendedName>
</protein>
<gene>
    <name evidence="17" type="ORF">MNBD_BACTEROID05-780</name>
</gene>
<dbReference type="GO" id="GO:0005524">
    <property type="term" value="F:ATP binding"/>
    <property type="evidence" value="ECO:0007669"/>
    <property type="project" value="UniProtKB-KW"/>
</dbReference>
<dbReference type="CDD" id="cd00082">
    <property type="entry name" value="HisKA"/>
    <property type="match status" value="1"/>
</dbReference>
<dbReference type="InterPro" id="IPR036890">
    <property type="entry name" value="HATPase_C_sf"/>
</dbReference>
<evidence type="ECO:0000256" key="10">
    <source>
        <dbReference type="ARBA" id="ARBA00022840"/>
    </source>
</evidence>
<dbReference type="CDD" id="cd06225">
    <property type="entry name" value="HAMP"/>
    <property type="match status" value="1"/>
</dbReference>
<evidence type="ECO:0000256" key="14">
    <source>
        <dbReference type="SAM" id="Phobius"/>
    </source>
</evidence>
<dbReference type="Gene3D" id="6.10.340.10">
    <property type="match status" value="1"/>
</dbReference>
<evidence type="ECO:0000256" key="6">
    <source>
        <dbReference type="ARBA" id="ARBA00022679"/>
    </source>
</evidence>
<keyword evidence="7 14" id="KW-0812">Transmembrane</keyword>
<sequence length="327" mass="36807">TSFRTAKVIIQVGTLTDPVQKILHRLLTFILIIIITVVVLTSFVGQVFAQKVLKPVVTVSQMADNITYQGLSNRIIEKQNDVEMQKLVDSFNGMINRLDKSFTHINEFSSHVAHELKTPLAIMRGETELALDQEIDSNEYKKVLANNLDEIDRMIKIVKDLLLLAKLDYKPEIFKFQKFNLSSFFTDLYEHSKVLASSKSIHMDLKIVEDNIYVNGDKIHLRRLFLNLINNAVLYTPSSGKIDLLVYKKDSKVFMDVKDSGEGISSENIDKIFDKFYRVPKEADTKESGSGLGLNIAQSIAKAHKGVITVQSQPGKGTTFTVTLPLA</sequence>
<dbReference type="Gene3D" id="1.10.287.130">
    <property type="match status" value="1"/>
</dbReference>
<comment type="catalytic activity">
    <reaction evidence="1">
        <text>ATP + protein L-histidine = ADP + protein N-phospho-L-histidine.</text>
        <dbReference type="EC" id="2.7.13.3"/>
    </reaction>
</comment>
<evidence type="ECO:0000313" key="17">
    <source>
        <dbReference type="EMBL" id="VAW13483.1"/>
    </source>
</evidence>
<name>A0A3B0TBJ7_9ZZZZ</name>
<evidence type="ECO:0000256" key="4">
    <source>
        <dbReference type="ARBA" id="ARBA00022475"/>
    </source>
</evidence>
<dbReference type="FunFam" id="3.30.565.10:FF:000006">
    <property type="entry name" value="Sensor histidine kinase WalK"/>
    <property type="match status" value="1"/>
</dbReference>
<dbReference type="PRINTS" id="PR00344">
    <property type="entry name" value="BCTRLSENSOR"/>
</dbReference>
<feature type="domain" description="HAMP" evidence="16">
    <location>
        <begin position="50"/>
        <end position="103"/>
    </location>
</feature>
<dbReference type="PANTHER" id="PTHR45528:SF1">
    <property type="entry name" value="SENSOR HISTIDINE KINASE CPXA"/>
    <property type="match status" value="1"/>
</dbReference>
<keyword evidence="5" id="KW-0597">Phosphoprotein</keyword>
<dbReference type="SMART" id="SM00387">
    <property type="entry name" value="HATPase_c"/>
    <property type="match status" value="1"/>
</dbReference>
<dbReference type="PROSITE" id="PS50885">
    <property type="entry name" value="HAMP"/>
    <property type="match status" value="1"/>
</dbReference>
<keyword evidence="8" id="KW-0547">Nucleotide-binding</keyword>
<keyword evidence="10" id="KW-0067">ATP-binding</keyword>
<evidence type="ECO:0000256" key="8">
    <source>
        <dbReference type="ARBA" id="ARBA00022741"/>
    </source>
</evidence>
<proteinExistence type="predicted"/>
<evidence type="ECO:0000259" key="16">
    <source>
        <dbReference type="PROSITE" id="PS50885"/>
    </source>
</evidence>
<accession>A0A3B0TBJ7</accession>
<feature type="domain" description="Histidine kinase" evidence="15">
    <location>
        <begin position="111"/>
        <end position="327"/>
    </location>
</feature>
<evidence type="ECO:0000256" key="13">
    <source>
        <dbReference type="ARBA" id="ARBA00023136"/>
    </source>
</evidence>
<keyword evidence="13 14" id="KW-0472">Membrane</keyword>
<dbReference type="Pfam" id="PF02518">
    <property type="entry name" value="HATPase_c"/>
    <property type="match status" value="1"/>
</dbReference>
<dbReference type="InterPro" id="IPR003661">
    <property type="entry name" value="HisK_dim/P_dom"/>
</dbReference>
<evidence type="ECO:0000259" key="15">
    <source>
        <dbReference type="PROSITE" id="PS50109"/>
    </source>
</evidence>
<dbReference type="InterPro" id="IPR005467">
    <property type="entry name" value="His_kinase_dom"/>
</dbReference>
<evidence type="ECO:0000256" key="12">
    <source>
        <dbReference type="ARBA" id="ARBA00023012"/>
    </source>
</evidence>
<evidence type="ECO:0000256" key="3">
    <source>
        <dbReference type="ARBA" id="ARBA00012438"/>
    </source>
</evidence>
<keyword evidence="12" id="KW-0902">Two-component regulatory system</keyword>
<dbReference type="AlphaFoldDB" id="A0A3B0TBJ7"/>
<dbReference type="InterPro" id="IPR036097">
    <property type="entry name" value="HisK_dim/P_sf"/>
</dbReference>
<evidence type="ECO:0000256" key="9">
    <source>
        <dbReference type="ARBA" id="ARBA00022777"/>
    </source>
</evidence>
<reference evidence="17" key="1">
    <citation type="submission" date="2018-06" db="EMBL/GenBank/DDBJ databases">
        <authorList>
            <person name="Zhirakovskaya E."/>
        </authorList>
    </citation>
    <scope>NUCLEOTIDE SEQUENCE</scope>
</reference>
<dbReference type="PANTHER" id="PTHR45528">
    <property type="entry name" value="SENSOR HISTIDINE KINASE CPXA"/>
    <property type="match status" value="1"/>
</dbReference>
<dbReference type="InterPro" id="IPR050398">
    <property type="entry name" value="HssS/ArlS-like"/>
</dbReference>
<dbReference type="InterPro" id="IPR003660">
    <property type="entry name" value="HAMP_dom"/>
</dbReference>
<dbReference type="EMBL" id="UOEN01000171">
    <property type="protein sequence ID" value="VAW13483.1"/>
    <property type="molecule type" value="Genomic_DNA"/>
</dbReference>